<keyword evidence="8 12" id="KW-0103">Bromodomain</keyword>
<evidence type="ECO:0008006" key="20">
    <source>
        <dbReference type="Google" id="ProtNLM"/>
    </source>
</evidence>
<dbReference type="GO" id="GO:0016740">
    <property type="term" value="F:transferase activity"/>
    <property type="evidence" value="ECO:0007669"/>
    <property type="project" value="UniProtKB-KW"/>
</dbReference>
<feature type="domain" description="Bromo" evidence="15">
    <location>
        <begin position="1181"/>
        <end position="1229"/>
    </location>
</feature>
<dbReference type="GO" id="GO:0000785">
    <property type="term" value="C:chromatin"/>
    <property type="evidence" value="ECO:0007669"/>
    <property type="project" value="UniProtKB-ARBA"/>
</dbReference>
<dbReference type="Pfam" id="PF00628">
    <property type="entry name" value="PHD"/>
    <property type="match status" value="2"/>
</dbReference>
<evidence type="ECO:0000256" key="11">
    <source>
        <dbReference type="ARBA" id="ARBA00023242"/>
    </source>
</evidence>
<evidence type="ECO:0000313" key="19">
    <source>
        <dbReference type="Proteomes" id="UP000290289"/>
    </source>
</evidence>
<feature type="domain" description="PHD-type" evidence="16">
    <location>
        <begin position="1288"/>
        <end position="1338"/>
    </location>
</feature>
<dbReference type="GO" id="GO:0140993">
    <property type="term" value="F:histone modifying activity"/>
    <property type="evidence" value="ECO:0007669"/>
    <property type="project" value="UniProtKB-ARBA"/>
</dbReference>
<evidence type="ECO:0000256" key="6">
    <source>
        <dbReference type="ARBA" id="ARBA00022833"/>
    </source>
</evidence>
<evidence type="ECO:0000259" key="16">
    <source>
        <dbReference type="PROSITE" id="PS50016"/>
    </source>
</evidence>
<comment type="subcellular location">
    <subcellularLocation>
        <location evidence="1">Nucleus</location>
    </subcellularLocation>
</comment>
<keyword evidence="10" id="KW-0804">Transcription</keyword>
<proteinExistence type="inferred from homology"/>
<dbReference type="SUPFAM" id="SSF54171">
    <property type="entry name" value="DNA-binding domain"/>
    <property type="match status" value="1"/>
</dbReference>
<evidence type="ECO:0000256" key="5">
    <source>
        <dbReference type="ARBA" id="ARBA00022771"/>
    </source>
</evidence>
<dbReference type="InterPro" id="IPR013083">
    <property type="entry name" value="Znf_RING/FYVE/PHD"/>
</dbReference>
<evidence type="ECO:0000256" key="10">
    <source>
        <dbReference type="ARBA" id="ARBA00023163"/>
    </source>
</evidence>
<dbReference type="PANTHER" id="PTHR47162">
    <property type="entry name" value="OS02G0192300 PROTEIN"/>
    <property type="match status" value="1"/>
</dbReference>
<evidence type="ECO:0000256" key="13">
    <source>
        <dbReference type="PROSITE-ProRule" id="PRU00146"/>
    </source>
</evidence>
<dbReference type="InterPro" id="IPR011011">
    <property type="entry name" value="Znf_FYVE_PHD"/>
</dbReference>
<evidence type="ECO:0000256" key="12">
    <source>
        <dbReference type="PROSITE-ProRule" id="PRU00035"/>
    </source>
</evidence>
<evidence type="ECO:0000256" key="3">
    <source>
        <dbReference type="ARBA" id="ARBA00022679"/>
    </source>
</evidence>
<feature type="domain" description="PHD-type" evidence="16">
    <location>
        <begin position="72"/>
        <end position="123"/>
    </location>
</feature>
<dbReference type="Proteomes" id="UP000290289">
    <property type="component" value="Chromosome 17"/>
</dbReference>
<comment type="similarity">
    <text evidence="2">Belongs to the WAL family.</text>
</comment>
<dbReference type="SUPFAM" id="SSF47370">
    <property type="entry name" value="Bromodomain"/>
    <property type="match status" value="1"/>
</dbReference>
<dbReference type="InterPro" id="IPR001739">
    <property type="entry name" value="Methyl_CpG_DNA-bd"/>
</dbReference>
<feature type="region of interest" description="Disordered" evidence="14">
    <location>
        <begin position="1524"/>
        <end position="1555"/>
    </location>
</feature>
<dbReference type="Gene3D" id="3.30.160.360">
    <property type="match status" value="1"/>
</dbReference>
<accession>A0A498HJV9</accession>
<reference evidence="18 19" key="1">
    <citation type="submission" date="2018-10" db="EMBL/GenBank/DDBJ databases">
        <title>A high-quality apple genome assembly.</title>
        <authorList>
            <person name="Hu J."/>
        </authorList>
    </citation>
    <scope>NUCLEOTIDE SEQUENCE [LARGE SCALE GENOMIC DNA]</scope>
    <source>
        <strain evidence="19">cv. HFTH1</strain>
        <tissue evidence="18">Young leaf</tissue>
    </source>
</reference>
<dbReference type="EMBL" id="RDQH01000343">
    <property type="protein sequence ID" value="RXH69431.1"/>
    <property type="molecule type" value="Genomic_DNA"/>
</dbReference>
<feature type="domain" description="MBD" evidence="17">
    <location>
        <begin position="257"/>
        <end position="326"/>
    </location>
</feature>
<feature type="compositionally biased region" description="Polar residues" evidence="14">
    <location>
        <begin position="1538"/>
        <end position="1555"/>
    </location>
</feature>
<dbReference type="Pfam" id="PF01429">
    <property type="entry name" value="MBD"/>
    <property type="match status" value="1"/>
</dbReference>
<sequence length="2248" mass="247625">MELTDSAADELRAAAAAAANAEPTRSVLGIDLNEIPSPSETLPDSFDVVRSYHDHPSPPPGGLAGVPGSAQGSACAACGKPEVRGNVVVCDGCERGFHLTCAGMRGRQAVNLVEWVCGDCLSGGVRSKRWPLGVKAKHILDINASPPSDVDEFPEMRELRKHTPGGNSFGGNPFGAPVTYSNFSYSGNGYGLEKAAGIMPHTAKVGLEDILHHTQTMGGSFEELISRFSLGKHSNNNNTAIRMPSRSPDEIVLQALRDYVSERHGVLEDGWRVEFRQSTASGEPYLVYCAPNGKTFGSVSEVAYFLGLMPNYNSMGSEIKREGSLSNTEKTYVSRKRKSRLLHANGLAENKESLLRGYCKELPSNGLSMEVSARCFGNNVKLTEAGTEEHGCIGSRQSDGGFPVQFEDFFVLSLGEVDTRPSYHDSNQIYPVGYKSCWHDKVTGSLFVCEVLNGGDSGPVFKVRRCSCSALPPKGSTILCRPQLGNFYSQINQESHDLTFDNDGSIQMILSDPSPKENDILSCLRSCSVEASDVQTSAEPQLEDNSVYEKSGTLSSADLGMMDDIGEISVEDHSSSAAWEMISKKVVNACSEIFKQKGILKFFCKHVENAQRFTNEVIKNDSCKVNQSPLDKFCSSPGSVSISSEFRADDDPGSFYDVLANWLDQDRFGLDVDFVQELLEQLPGAQSCSQYQFLNNRSSNSTQLTVGNGLLVVKMGAGLHGKEEVLDGLFRRSKKVKLAQDHLKSGHPPPLGKPLCFRIPLALFGDVYQVWELLSRFDEILGLKEAFSLEELEEELINPWFGRSDFSEKFDREIQGTQALNANGIDYSSTQLSSTMDSGSTISRNNPHAFIHMETGAMKEAAQDKVASVTYSRCSGIALTKAHRSLLRVLIGELQSKVAALVDPNFDSGDLKSKRGRKKDVDISIPVKRAKLNILPINELTWPELARRYILAVLAMDGNLDSPEITARESSKVFRCLQGDGGVLCGSLTGVAGMEADALLLAEATKQIFASLNRGNDVLTIEEEVSDGPGAVEKNLGDDGNNPLWAQVLEPVRKLPTNVGTRIRKCVYEALEKDPPEWARKILEHSISKEVYKGNASGPTKKAVLSLLADVSGKALPQKAEKGRKRKINVSICDVIMKQCRIVFRRAAAADDTKVFCNLLGRKLMNSSDNDDEGLLGSPAMVSRPLDFRTIDLRLAAGSYGGSHEAFLEDVRELWSNLRIAYGDQPDLVELTEKLAQNFETLYEEEVVPLVHKLAEYSKLEGLSSERRKEIDDLLAFTNGIPKAPWDEGVCKVCGIDKDDDSVLLCDTCDAEYHTYCLNPPLARIPEGNWYCPSCVVSKQIVQDALQHRHVIRRRCKNYQGEAIRVFLETLAHLAAKMEESEYWDINVDERTFLLKFLCDELLNSAVIRQHLEYCSETSTELQQKLRSLSVEWKVLRSRQEILVSRAARVDASANIREGLSASVETNERCLRQSQALSGRSNSLNAVSDDSALEGAQGIDKYPSVSNAEYNSQHIVDTEVREKDVHAASDDISAPGKYSSNMASDKSEISSRQIELPSSNCLPHEINGPSKEVGCVGHPQDDVEMDVSLPLDQKGLSIPSDVRSNHVGEQMSPASVNESQSYHLELNSVKTDLSLLEDSIASTEFELLKVSVRREFLGIDSLGGLYWASALPGGHGRIIVDRSVSLKHGINVKDCRDSVWSSVAQSCGPSGMGSLPLEGSKVGCPYLFEPNNSISFSAPWVSYQTDAEIEELIGWLKNKHPKERELRDSILHWKRSRFRKFQKIRSQGQDELLTTISVTRNADKTEISDCLGTRAATLLEELYGPCSEMETADISKKWGKRARVTNDEKGYRCECLEPIWPSRHHCLSCHRTFFTDAELEGHDDGRCIPASAACEKGKEISDSKCEMNQEERRGELNCVETSKSACPELSAKLIKFQNGMLGCPYDFEEICSKFVTNDSNKDLIQEIGLIGSQGVPLFAPPSPYLSDSTLAILSQKDVSAPGHGLEAAEQLVSQGKTNVDIACSSNLSRTGDGMMLLNANKLALGFLERGKKRHSNSHSSVMGAGRFCVVPQSSLRPLVGKVCQIYRRLKINLLDIDASLAEEALRPSKAQLERRWAWRVFVKSAVTIYEMVQAMIVLEDMIKTEYLRNEWWYWSSFSAAAKISTMSALALRIYSLDAAILYEKMYPSSDLTDKLEPSSALDLKLLPVLDSAEKTRVVLGGREAAVGGSENDRRTTYWVALDQNKPDN</sequence>
<dbReference type="Pfam" id="PF05964">
    <property type="entry name" value="FYRN"/>
    <property type="match status" value="1"/>
</dbReference>
<keyword evidence="11" id="KW-0539">Nucleus</keyword>
<evidence type="ECO:0000256" key="14">
    <source>
        <dbReference type="SAM" id="MobiDB-lite"/>
    </source>
</evidence>
<dbReference type="InterPro" id="IPR028942">
    <property type="entry name" value="WHIM1_dom"/>
</dbReference>
<keyword evidence="4" id="KW-0479">Metal-binding</keyword>
<dbReference type="SUPFAM" id="SSF57903">
    <property type="entry name" value="FYVE/PHD zinc finger"/>
    <property type="match status" value="2"/>
</dbReference>
<dbReference type="GO" id="GO:0048731">
    <property type="term" value="P:system development"/>
    <property type="evidence" value="ECO:0007669"/>
    <property type="project" value="UniProtKB-ARBA"/>
</dbReference>
<dbReference type="GO" id="GO:0005634">
    <property type="term" value="C:nucleus"/>
    <property type="evidence" value="ECO:0007669"/>
    <property type="project" value="UniProtKB-SubCell"/>
</dbReference>
<keyword evidence="9" id="KW-0238">DNA-binding</keyword>
<dbReference type="STRING" id="3750.A0A498HJV9"/>
<evidence type="ECO:0000256" key="4">
    <source>
        <dbReference type="ARBA" id="ARBA00022723"/>
    </source>
</evidence>
<keyword evidence="5 13" id="KW-0863">Zinc-finger</keyword>
<evidence type="ECO:0000259" key="15">
    <source>
        <dbReference type="PROSITE" id="PS50014"/>
    </source>
</evidence>
<evidence type="ECO:0000313" key="18">
    <source>
        <dbReference type="EMBL" id="RXH69431.1"/>
    </source>
</evidence>
<dbReference type="Pfam" id="PF15612">
    <property type="entry name" value="WHIM1"/>
    <property type="match status" value="1"/>
</dbReference>
<keyword evidence="6" id="KW-0862">Zinc</keyword>
<dbReference type="PROSITE" id="PS51542">
    <property type="entry name" value="FYRN"/>
    <property type="match status" value="1"/>
</dbReference>
<dbReference type="CDD" id="cd15489">
    <property type="entry name" value="PHD_SF"/>
    <property type="match status" value="1"/>
</dbReference>
<dbReference type="PROSITE" id="PS50982">
    <property type="entry name" value="MBD"/>
    <property type="match status" value="1"/>
</dbReference>
<gene>
    <name evidence="18" type="ORF">DVH24_037215</name>
</gene>
<protein>
    <recommendedName>
        <fullName evidence="20">Methyl-CpG-binding domain-containing protein 9</fullName>
    </recommendedName>
</protein>
<keyword evidence="19" id="KW-1185">Reference proteome</keyword>
<dbReference type="PANTHER" id="PTHR47162:SF8">
    <property type="entry name" value="METHYL-CPG-BINDING DOMAIN-CONTAINING PROTEIN 9"/>
    <property type="match status" value="1"/>
</dbReference>
<dbReference type="InterPro" id="IPR003889">
    <property type="entry name" value="FYrich_C"/>
</dbReference>
<dbReference type="InterPro" id="IPR003888">
    <property type="entry name" value="FYrich_N"/>
</dbReference>
<dbReference type="PROSITE" id="PS01359">
    <property type="entry name" value="ZF_PHD_1"/>
    <property type="match status" value="2"/>
</dbReference>
<keyword evidence="3" id="KW-0808">Transferase</keyword>
<organism evidence="18 19">
    <name type="scientific">Malus domestica</name>
    <name type="common">Apple</name>
    <name type="synonym">Pyrus malus</name>
    <dbReference type="NCBI Taxonomy" id="3750"/>
    <lineage>
        <taxon>Eukaryota</taxon>
        <taxon>Viridiplantae</taxon>
        <taxon>Streptophyta</taxon>
        <taxon>Embryophyta</taxon>
        <taxon>Tracheophyta</taxon>
        <taxon>Spermatophyta</taxon>
        <taxon>Magnoliopsida</taxon>
        <taxon>eudicotyledons</taxon>
        <taxon>Gunneridae</taxon>
        <taxon>Pentapetalae</taxon>
        <taxon>rosids</taxon>
        <taxon>fabids</taxon>
        <taxon>Rosales</taxon>
        <taxon>Rosaceae</taxon>
        <taxon>Amygdaloideae</taxon>
        <taxon>Maleae</taxon>
        <taxon>Malus</taxon>
    </lineage>
</organism>
<evidence type="ECO:0000259" key="17">
    <source>
        <dbReference type="PROSITE" id="PS50982"/>
    </source>
</evidence>
<dbReference type="InterPro" id="IPR019786">
    <property type="entry name" value="Zinc_finger_PHD-type_CS"/>
</dbReference>
<dbReference type="InterPro" id="IPR019787">
    <property type="entry name" value="Znf_PHD-finger"/>
</dbReference>
<dbReference type="PROSITE" id="PS50014">
    <property type="entry name" value="BROMODOMAIN_2"/>
    <property type="match status" value="1"/>
</dbReference>
<dbReference type="CDD" id="cd15519">
    <property type="entry name" value="PHD1_Lid2p_like"/>
    <property type="match status" value="1"/>
</dbReference>
<dbReference type="Gene3D" id="1.20.920.10">
    <property type="entry name" value="Bromodomain-like"/>
    <property type="match status" value="1"/>
</dbReference>
<name>A0A498HJV9_MALDO</name>
<keyword evidence="7" id="KW-0805">Transcription regulation</keyword>
<dbReference type="InterPro" id="IPR036427">
    <property type="entry name" value="Bromodomain-like_sf"/>
</dbReference>
<evidence type="ECO:0000256" key="9">
    <source>
        <dbReference type="ARBA" id="ARBA00023125"/>
    </source>
</evidence>
<dbReference type="InterPro" id="IPR001965">
    <property type="entry name" value="Znf_PHD"/>
</dbReference>
<dbReference type="SMART" id="SM00249">
    <property type="entry name" value="PHD"/>
    <property type="match status" value="2"/>
</dbReference>
<dbReference type="PROSITE" id="PS50016">
    <property type="entry name" value="ZF_PHD_2"/>
    <property type="match status" value="2"/>
</dbReference>
<dbReference type="InterPro" id="IPR001487">
    <property type="entry name" value="Bromodomain"/>
</dbReference>
<evidence type="ECO:0000256" key="1">
    <source>
        <dbReference type="ARBA" id="ARBA00004123"/>
    </source>
</evidence>
<dbReference type="PROSITE" id="PS51543">
    <property type="entry name" value="FYRC"/>
    <property type="match status" value="1"/>
</dbReference>
<dbReference type="Gene3D" id="3.30.40.10">
    <property type="entry name" value="Zinc/RING finger domain, C3HC4 (zinc finger)"/>
    <property type="match status" value="2"/>
</dbReference>
<dbReference type="GO" id="GO:0003677">
    <property type="term" value="F:DNA binding"/>
    <property type="evidence" value="ECO:0007669"/>
    <property type="project" value="UniProtKB-KW"/>
</dbReference>
<evidence type="ECO:0000256" key="2">
    <source>
        <dbReference type="ARBA" id="ARBA00007444"/>
    </source>
</evidence>
<dbReference type="GO" id="GO:0008270">
    <property type="term" value="F:zinc ion binding"/>
    <property type="evidence" value="ECO:0007669"/>
    <property type="project" value="UniProtKB-KW"/>
</dbReference>
<evidence type="ECO:0000256" key="8">
    <source>
        <dbReference type="ARBA" id="ARBA00023117"/>
    </source>
</evidence>
<evidence type="ECO:0000256" key="7">
    <source>
        <dbReference type="ARBA" id="ARBA00023015"/>
    </source>
</evidence>
<comment type="caution">
    <text evidence="18">The sequence shown here is derived from an EMBL/GenBank/DDBJ whole genome shotgun (WGS) entry which is preliminary data.</text>
</comment>
<dbReference type="InterPro" id="IPR016177">
    <property type="entry name" value="DNA-bd_dom_sf"/>
</dbReference>